<reference evidence="1" key="1">
    <citation type="submission" date="2022-11" db="EMBL/GenBank/DDBJ databases">
        <authorList>
            <person name="Kikuchi T."/>
        </authorList>
    </citation>
    <scope>NUCLEOTIDE SEQUENCE</scope>
    <source>
        <strain evidence="1">PS1010</strain>
    </source>
</reference>
<keyword evidence="2" id="KW-1185">Reference proteome</keyword>
<evidence type="ECO:0000313" key="2">
    <source>
        <dbReference type="Proteomes" id="UP001152747"/>
    </source>
</evidence>
<gene>
    <name evidence="1" type="ORF">CAMP_LOCUS17915</name>
</gene>
<proteinExistence type="predicted"/>
<dbReference type="EMBL" id="CANHGI010000006">
    <property type="protein sequence ID" value="CAI5455278.1"/>
    <property type="molecule type" value="Genomic_DNA"/>
</dbReference>
<comment type="caution">
    <text evidence="1">The sequence shown here is derived from an EMBL/GenBank/DDBJ whole genome shotgun (WGS) entry which is preliminary data.</text>
</comment>
<sequence length="123" mass="14411">MHFVFDQEVKIKKGNFNASALQQNKEIFIVSPNKILLKGCRQHHDAFLRTIFSSGEHQSFKEHRRRWIFPFDCPGIVRFSMSVIKKKIYTETNLARDDEIADFVVVIRVPKNSYGLTNHWTDG</sequence>
<organism evidence="1 2">
    <name type="scientific">Caenorhabditis angaria</name>
    <dbReference type="NCBI Taxonomy" id="860376"/>
    <lineage>
        <taxon>Eukaryota</taxon>
        <taxon>Metazoa</taxon>
        <taxon>Ecdysozoa</taxon>
        <taxon>Nematoda</taxon>
        <taxon>Chromadorea</taxon>
        <taxon>Rhabditida</taxon>
        <taxon>Rhabditina</taxon>
        <taxon>Rhabditomorpha</taxon>
        <taxon>Rhabditoidea</taxon>
        <taxon>Rhabditidae</taxon>
        <taxon>Peloderinae</taxon>
        <taxon>Caenorhabditis</taxon>
    </lineage>
</organism>
<protein>
    <submittedName>
        <fullName evidence="1">Uncharacterized protein</fullName>
    </submittedName>
</protein>
<evidence type="ECO:0000313" key="1">
    <source>
        <dbReference type="EMBL" id="CAI5455278.1"/>
    </source>
</evidence>
<name>A0A9P1NBU1_9PELO</name>
<accession>A0A9P1NBU1</accession>
<dbReference type="AlphaFoldDB" id="A0A9P1NBU1"/>
<dbReference type="Proteomes" id="UP001152747">
    <property type="component" value="Unassembled WGS sequence"/>
</dbReference>